<sequence>MWRSLSDKSANVGEVTKVRMSVPQKDYFDHIRTFVTSPTFALLSLRPHSHFCHFAHIRTFVTSPTFALLSLRPHSHFCHFDLAPKKPKCNKIHQILCSTIFGLVSDQNNGYPTFGDLQLWDPTFGDSAYADPTLGDPSTLWDPTFGDPAYADPTLGDPTPNVVLFQNVESTKGCYVISRQFNEDRTLKYEAHLGIVFFLKKYWHCDKNGEKFGENGQKLSNYLDILYEYLYREFVGLPAVKPKFVLKKASKIEQETPFNELILQLVIDAANEWPPNESVDGLMRRIFNQNSDGMFKRAAERVQAEEDSSSSSSEQNGSSSSSSPSSDALGFGLITRNIFN</sequence>
<dbReference type="EMBL" id="JBICBT010001222">
    <property type="protein sequence ID" value="KAL3077755.1"/>
    <property type="molecule type" value="Genomic_DNA"/>
</dbReference>
<evidence type="ECO:0000313" key="2">
    <source>
        <dbReference type="EMBL" id="KAL3077755.1"/>
    </source>
</evidence>
<keyword evidence="3" id="KW-1185">Reference proteome</keyword>
<evidence type="ECO:0000313" key="3">
    <source>
        <dbReference type="Proteomes" id="UP001620626"/>
    </source>
</evidence>
<dbReference type="AlphaFoldDB" id="A0ABD2IJL5"/>
<protein>
    <submittedName>
        <fullName evidence="2">Uncharacterized protein</fullName>
    </submittedName>
</protein>
<dbReference type="Proteomes" id="UP001620626">
    <property type="component" value="Unassembled WGS sequence"/>
</dbReference>
<gene>
    <name evidence="2" type="ORF">niasHT_035934</name>
</gene>
<accession>A0ABD2IJL5</accession>
<proteinExistence type="predicted"/>
<reference evidence="2 3" key="1">
    <citation type="submission" date="2024-10" db="EMBL/GenBank/DDBJ databases">
        <authorList>
            <person name="Kim D."/>
        </authorList>
    </citation>
    <scope>NUCLEOTIDE SEQUENCE [LARGE SCALE GENOMIC DNA]</scope>
    <source>
        <strain evidence="2">BH-2024</strain>
    </source>
</reference>
<comment type="caution">
    <text evidence="2">The sequence shown here is derived from an EMBL/GenBank/DDBJ whole genome shotgun (WGS) entry which is preliminary data.</text>
</comment>
<evidence type="ECO:0000256" key="1">
    <source>
        <dbReference type="SAM" id="MobiDB-lite"/>
    </source>
</evidence>
<feature type="compositionally biased region" description="Low complexity" evidence="1">
    <location>
        <begin position="309"/>
        <end position="326"/>
    </location>
</feature>
<organism evidence="2 3">
    <name type="scientific">Heterodera trifolii</name>
    <dbReference type="NCBI Taxonomy" id="157864"/>
    <lineage>
        <taxon>Eukaryota</taxon>
        <taxon>Metazoa</taxon>
        <taxon>Ecdysozoa</taxon>
        <taxon>Nematoda</taxon>
        <taxon>Chromadorea</taxon>
        <taxon>Rhabditida</taxon>
        <taxon>Tylenchina</taxon>
        <taxon>Tylenchomorpha</taxon>
        <taxon>Tylenchoidea</taxon>
        <taxon>Heteroderidae</taxon>
        <taxon>Heteroderinae</taxon>
        <taxon>Heterodera</taxon>
    </lineage>
</organism>
<feature type="region of interest" description="Disordered" evidence="1">
    <location>
        <begin position="298"/>
        <end position="340"/>
    </location>
</feature>
<name>A0ABD2IJL5_9BILA</name>